<feature type="domain" description="PAS" evidence="13">
    <location>
        <begin position="24"/>
        <end position="94"/>
    </location>
</feature>
<dbReference type="InterPro" id="IPR005467">
    <property type="entry name" value="His_kinase_dom"/>
</dbReference>
<dbReference type="InterPro" id="IPR003594">
    <property type="entry name" value="HATPase_dom"/>
</dbReference>
<dbReference type="GO" id="GO:0005524">
    <property type="term" value="F:ATP binding"/>
    <property type="evidence" value="ECO:0007669"/>
    <property type="project" value="UniProtKB-KW"/>
</dbReference>
<evidence type="ECO:0000256" key="3">
    <source>
        <dbReference type="ARBA" id="ARBA00012438"/>
    </source>
</evidence>
<dbReference type="InterPro" id="IPR036890">
    <property type="entry name" value="HATPase_C_sf"/>
</dbReference>
<dbReference type="CDD" id="cd16936">
    <property type="entry name" value="HATPase_RsbW-like"/>
    <property type="match status" value="1"/>
</dbReference>
<dbReference type="SUPFAM" id="SSF55874">
    <property type="entry name" value="ATPase domain of HSP90 chaperone/DNA topoisomerase II/histidine kinase"/>
    <property type="match status" value="1"/>
</dbReference>
<name>A0A4D6HSC3_9EURY</name>
<dbReference type="InterPro" id="IPR000014">
    <property type="entry name" value="PAS"/>
</dbReference>
<keyword evidence="8" id="KW-0067">ATP-binding</keyword>
<evidence type="ECO:0000256" key="7">
    <source>
        <dbReference type="ARBA" id="ARBA00022777"/>
    </source>
</evidence>
<dbReference type="InterPro" id="IPR013767">
    <property type="entry name" value="PAS_fold"/>
</dbReference>
<dbReference type="PANTHER" id="PTHR42878:SF7">
    <property type="entry name" value="SENSOR HISTIDINE KINASE GLRK"/>
    <property type="match status" value="1"/>
</dbReference>
<dbReference type="InterPro" id="IPR013656">
    <property type="entry name" value="PAS_4"/>
</dbReference>
<keyword evidence="6" id="KW-0547">Nucleotide-binding</keyword>
<dbReference type="SMART" id="SM00387">
    <property type="entry name" value="HATPase_c"/>
    <property type="match status" value="1"/>
</dbReference>
<dbReference type="CDD" id="cd00130">
    <property type="entry name" value="PAS"/>
    <property type="match status" value="2"/>
</dbReference>
<comment type="catalytic activity">
    <reaction evidence="1">
        <text>ATP + protein L-histidine = ADP + protein N-phospho-L-histidine.</text>
        <dbReference type="EC" id="2.7.13.3"/>
    </reaction>
</comment>
<dbReference type="Gene3D" id="3.30.450.20">
    <property type="entry name" value="PAS domain"/>
    <property type="match status" value="2"/>
</dbReference>
<keyword evidence="7" id="KW-0418">Kinase</keyword>
<evidence type="ECO:0000256" key="11">
    <source>
        <dbReference type="ARBA" id="ARBA00023136"/>
    </source>
</evidence>
<dbReference type="PROSITE" id="PS50109">
    <property type="entry name" value="HIS_KIN"/>
    <property type="match status" value="1"/>
</dbReference>
<dbReference type="EMBL" id="CP031306">
    <property type="protein sequence ID" value="QCC56650.1"/>
    <property type="molecule type" value="Genomic_DNA"/>
</dbReference>
<dbReference type="GO" id="GO:0004673">
    <property type="term" value="F:protein histidine kinase activity"/>
    <property type="evidence" value="ECO:0007669"/>
    <property type="project" value="UniProtKB-EC"/>
</dbReference>
<evidence type="ECO:0000256" key="8">
    <source>
        <dbReference type="ARBA" id="ARBA00022840"/>
    </source>
</evidence>
<evidence type="ECO:0000256" key="6">
    <source>
        <dbReference type="ARBA" id="ARBA00022741"/>
    </source>
</evidence>
<accession>A0A4D6HSC3</accession>
<feature type="domain" description="PAS" evidence="13">
    <location>
        <begin position="145"/>
        <end position="190"/>
    </location>
</feature>
<keyword evidence="4" id="KW-0808">Transferase</keyword>
<evidence type="ECO:0000256" key="4">
    <source>
        <dbReference type="ARBA" id="ARBA00022679"/>
    </source>
</evidence>
<dbReference type="EC" id="2.7.13.3" evidence="3"/>
<proteinExistence type="predicted"/>
<dbReference type="InterPro" id="IPR035965">
    <property type="entry name" value="PAS-like_dom_sf"/>
</dbReference>
<organism evidence="14 15">
    <name type="scientific">Natronorubrum bangense</name>
    <dbReference type="NCBI Taxonomy" id="61858"/>
    <lineage>
        <taxon>Archaea</taxon>
        <taxon>Methanobacteriati</taxon>
        <taxon>Methanobacteriota</taxon>
        <taxon>Stenosarchaea group</taxon>
        <taxon>Halobacteria</taxon>
        <taxon>Halobacteriales</taxon>
        <taxon>Natrialbaceae</taxon>
        <taxon>Natronorubrum</taxon>
    </lineage>
</organism>
<dbReference type="Pfam" id="PF08448">
    <property type="entry name" value="PAS_4"/>
    <property type="match status" value="1"/>
</dbReference>
<dbReference type="Pfam" id="PF02518">
    <property type="entry name" value="HATPase_c"/>
    <property type="match status" value="1"/>
</dbReference>
<keyword evidence="14" id="KW-0614">Plasmid</keyword>
<evidence type="ECO:0000313" key="14">
    <source>
        <dbReference type="EMBL" id="QCC56650.1"/>
    </source>
</evidence>
<dbReference type="GO" id="GO:0030295">
    <property type="term" value="F:protein kinase activator activity"/>
    <property type="evidence" value="ECO:0007669"/>
    <property type="project" value="TreeGrafter"/>
</dbReference>
<dbReference type="InterPro" id="IPR050351">
    <property type="entry name" value="BphY/WalK/GraS-like"/>
</dbReference>
<dbReference type="GO" id="GO:0000156">
    <property type="term" value="F:phosphorelay response regulator activity"/>
    <property type="evidence" value="ECO:0007669"/>
    <property type="project" value="TreeGrafter"/>
</dbReference>
<dbReference type="NCBIfam" id="TIGR00229">
    <property type="entry name" value="sensory_box"/>
    <property type="match status" value="2"/>
</dbReference>
<dbReference type="SMART" id="SM00091">
    <property type="entry name" value="PAS"/>
    <property type="match status" value="2"/>
</dbReference>
<feature type="domain" description="Histidine kinase" evidence="12">
    <location>
        <begin position="276"/>
        <end position="486"/>
    </location>
</feature>
<protein>
    <recommendedName>
        <fullName evidence="3">histidine kinase</fullName>
        <ecNumber evidence="3">2.7.13.3</ecNumber>
    </recommendedName>
</protein>
<keyword evidence="5" id="KW-0812">Transmembrane</keyword>
<evidence type="ECO:0000313" key="15">
    <source>
        <dbReference type="Proteomes" id="UP000296822"/>
    </source>
</evidence>
<evidence type="ECO:0000259" key="12">
    <source>
        <dbReference type="PROSITE" id="PS50109"/>
    </source>
</evidence>
<dbReference type="Pfam" id="PF00989">
    <property type="entry name" value="PAS"/>
    <property type="match status" value="1"/>
</dbReference>
<evidence type="ECO:0000256" key="9">
    <source>
        <dbReference type="ARBA" id="ARBA00022989"/>
    </source>
</evidence>
<evidence type="ECO:0000256" key="10">
    <source>
        <dbReference type="ARBA" id="ARBA00023012"/>
    </source>
</evidence>
<evidence type="ECO:0000256" key="2">
    <source>
        <dbReference type="ARBA" id="ARBA00004141"/>
    </source>
</evidence>
<dbReference type="KEGG" id="nbg:DV706_19360"/>
<keyword evidence="9" id="KW-1133">Transmembrane helix</keyword>
<dbReference type="Gene3D" id="3.30.565.10">
    <property type="entry name" value="Histidine kinase-like ATPase, C-terminal domain"/>
    <property type="match status" value="1"/>
</dbReference>
<keyword evidence="10" id="KW-0902">Two-component regulatory system</keyword>
<evidence type="ECO:0000256" key="5">
    <source>
        <dbReference type="ARBA" id="ARBA00022692"/>
    </source>
</evidence>
<reference evidence="14 15" key="1">
    <citation type="journal article" date="2019" name="Nat. Commun.">
        <title>A new type of DNA phosphorothioation-based antiviral system in archaea.</title>
        <authorList>
            <person name="Xiong L."/>
            <person name="Liu S."/>
            <person name="Chen S."/>
            <person name="Xiao Y."/>
            <person name="Zhu B."/>
            <person name="Gao Y."/>
            <person name="Zhang Y."/>
            <person name="Chen B."/>
            <person name="Luo J."/>
            <person name="Deng Z."/>
            <person name="Chen X."/>
            <person name="Wang L."/>
            <person name="Chen S."/>
        </authorList>
    </citation>
    <scope>NUCLEOTIDE SEQUENCE [LARGE SCALE GENOMIC DNA]</scope>
    <source>
        <strain evidence="14 15">JCM 10635</strain>
        <plasmid evidence="14 15">unnamed1</plasmid>
    </source>
</reference>
<dbReference type="Proteomes" id="UP000296822">
    <property type="component" value="Plasmid unnamed1"/>
</dbReference>
<dbReference type="SUPFAM" id="SSF55785">
    <property type="entry name" value="PYP-like sensor domain (PAS domain)"/>
    <property type="match status" value="2"/>
</dbReference>
<dbReference type="GO" id="GO:0016020">
    <property type="term" value="C:membrane"/>
    <property type="evidence" value="ECO:0007669"/>
    <property type="project" value="UniProtKB-SubCell"/>
</dbReference>
<sequence>MMDDRQRSSSYDGLFDSLSLQSTEVTLFEELVANTSDGLLTIDEQSTIVFANPAIETILGYDPSELIGQSKLMLIPERLREAHERGLEAYIQTGEKHIDWNGIELPALHKEGHEVPVQISLQEHSYDGQRLFTGIFRDLTEQKTRQRRFEAVFNNTYQFTGLVDCDGTVLEANEAALSFADLERTDVVGKPLWETYWFQLNDGAARTARTAVEDAKDGKFFREELRLQGSNRTAIIDFSVRPITDSDGETQLLVPEGREITELKLRRQHFELLHRLLRHNLRNDLNVINGSAELLAKELTDDELEAYATGIAETSSRLIRLNETAKELATITLNNDYSRTDIVVQDVLEETVAQLQTQYPESSIVIDIPTDIVVPADARLQTAFRELLENAIVHVDTPEPSVEVSLVHSDADDTIGIAIIDSCPAIPETEQAGMFNEDPITPLKHGSGMGLWLARLIIEDYGGYLDYERCDDDRGNCIIVYLPTIANF</sequence>
<dbReference type="PROSITE" id="PS50112">
    <property type="entry name" value="PAS"/>
    <property type="match status" value="2"/>
</dbReference>
<gene>
    <name evidence="14" type="ORF">DV706_19360</name>
</gene>
<keyword evidence="11" id="KW-0472">Membrane</keyword>
<comment type="subcellular location">
    <subcellularLocation>
        <location evidence="2">Membrane</location>
        <topology evidence="2">Multi-pass membrane protein</topology>
    </subcellularLocation>
</comment>
<evidence type="ECO:0000259" key="13">
    <source>
        <dbReference type="PROSITE" id="PS50112"/>
    </source>
</evidence>
<dbReference type="PANTHER" id="PTHR42878">
    <property type="entry name" value="TWO-COMPONENT HISTIDINE KINASE"/>
    <property type="match status" value="1"/>
</dbReference>
<geneLocation type="plasmid" evidence="14">
    <name>unnamed1</name>
</geneLocation>
<dbReference type="GO" id="GO:0006355">
    <property type="term" value="P:regulation of DNA-templated transcription"/>
    <property type="evidence" value="ECO:0007669"/>
    <property type="project" value="InterPro"/>
</dbReference>
<evidence type="ECO:0000256" key="1">
    <source>
        <dbReference type="ARBA" id="ARBA00000085"/>
    </source>
</evidence>
<dbReference type="AlphaFoldDB" id="A0A4D6HSC3"/>
<dbReference type="GO" id="GO:0007234">
    <property type="term" value="P:osmosensory signaling via phosphorelay pathway"/>
    <property type="evidence" value="ECO:0007669"/>
    <property type="project" value="TreeGrafter"/>
</dbReference>